<sequence>MTMGLKLKQRFVLLAVVVILALVFLYILAGRSSAHGNDKTWLKWKEQKDERLALSSNLLLDGLMLDKSQSGRDHVQKGGLAGFEPIDFTADLGGRTPWSIAASWVSSRHIYPEDAEELGGILRMMATAEITHADVGYKGTQLKALLVLNGHQKAVFKPKRYPREHIIEGKPYDGYDRHNAEIAALHLDRLLGFRRAPLVVGRKVDLRTEIMPVGSERLMSTFLTQGNDTCFYGKCYYCKETEPACADGEVMEGSVTLWLPSNWSLKGRQRHPWGRTYRNDKQARWEYDDTYCNSVKQSAPYNSGPRLLDILDAAIFDYLIGNADRHHYETFEKDGDKGMLLLLDNAKSFGNPNHDERTILAPIYQCCKLRSSTWERMKLLTGDRLSQLLRKSLAHDPIAPVLTEAHLSAMDRRLLTAIDMVQGCIDENGRDNVLVDDSRHH</sequence>
<comment type="similarity">
    <text evidence="2">Belongs to the FAM20 family.</text>
</comment>
<dbReference type="GeneID" id="109466001"/>
<dbReference type="GO" id="GO:0046872">
    <property type="term" value="F:metal ion binding"/>
    <property type="evidence" value="ECO:0007669"/>
    <property type="project" value="UniProtKB-KW"/>
</dbReference>
<dbReference type="InterPro" id="IPR009581">
    <property type="entry name" value="FAM20_C"/>
</dbReference>
<dbReference type="Pfam" id="PF06702">
    <property type="entry name" value="Fam20C"/>
    <property type="match status" value="1"/>
</dbReference>
<evidence type="ECO:0000256" key="5">
    <source>
        <dbReference type="ARBA" id="ARBA00023180"/>
    </source>
</evidence>
<keyword evidence="5" id="KW-0325">Glycoprotein</keyword>
<feature type="binding site" evidence="8">
    <location>
        <position position="176"/>
    </location>
    <ligand>
        <name>Mn(2+)</name>
        <dbReference type="ChEBI" id="CHEBI:29035"/>
    </ligand>
</feature>
<dbReference type="GO" id="GO:0005794">
    <property type="term" value="C:Golgi apparatus"/>
    <property type="evidence" value="ECO:0007669"/>
    <property type="project" value="UniProtKB-SubCell"/>
</dbReference>
<comment type="subcellular location">
    <subcellularLocation>
        <location evidence="1">Golgi apparatus</location>
    </subcellularLocation>
</comment>
<dbReference type="InterPro" id="IPR024869">
    <property type="entry name" value="FAM20"/>
</dbReference>
<name>A0A6P4YK52_BRABE</name>
<evidence type="ECO:0000256" key="6">
    <source>
        <dbReference type="PIRSR" id="PIRSR624869-1"/>
    </source>
</evidence>
<evidence type="ECO:0000313" key="10">
    <source>
        <dbReference type="Proteomes" id="UP000515135"/>
    </source>
</evidence>
<reference evidence="11" key="1">
    <citation type="submission" date="2025-08" db="UniProtKB">
        <authorList>
            <consortium name="RefSeq"/>
        </authorList>
    </citation>
    <scope>IDENTIFICATION</scope>
    <source>
        <tissue evidence="11">Gonad</tissue>
    </source>
</reference>
<evidence type="ECO:0000259" key="9">
    <source>
        <dbReference type="Pfam" id="PF06702"/>
    </source>
</evidence>
<feature type="active site" evidence="6">
    <location>
        <position position="324"/>
    </location>
</feature>
<keyword evidence="8" id="KW-0479">Metal-binding</keyword>
<keyword evidence="8" id="KW-0464">Manganese</keyword>
<dbReference type="PANTHER" id="PTHR12450">
    <property type="entry name" value="DENTIN MATRIX PROTEIN 4 PROTEIN FAM20"/>
    <property type="match status" value="1"/>
</dbReference>
<comment type="cofactor">
    <cofactor evidence="8">
        <name>Mn(2+)</name>
        <dbReference type="ChEBI" id="CHEBI:29035"/>
    </cofactor>
</comment>
<keyword evidence="4" id="KW-1015">Disulfide bond</keyword>
<organism evidence="10 11">
    <name type="scientific">Branchiostoma belcheri</name>
    <name type="common">Amphioxus</name>
    <dbReference type="NCBI Taxonomy" id="7741"/>
    <lineage>
        <taxon>Eukaryota</taxon>
        <taxon>Metazoa</taxon>
        <taxon>Chordata</taxon>
        <taxon>Cephalochordata</taxon>
        <taxon>Leptocardii</taxon>
        <taxon>Amphioxiformes</taxon>
        <taxon>Branchiostomatidae</taxon>
        <taxon>Branchiostoma</taxon>
    </lineage>
</organism>
<keyword evidence="3" id="KW-0333">Golgi apparatus</keyword>
<evidence type="ECO:0000256" key="4">
    <source>
        <dbReference type="ARBA" id="ARBA00023157"/>
    </source>
</evidence>
<evidence type="ECO:0000313" key="11">
    <source>
        <dbReference type="RefSeq" id="XP_019619077.1"/>
    </source>
</evidence>
<feature type="binding site" evidence="7">
    <location>
        <position position="141"/>
    </location>
    <ligand>
        <name>ATP</name>
        <dbReference type="ChEBI" id="CHEBI:30616"/>
    </ligand>
</feature>
<proteinExistence type="inferred from homology"/>
<dbReference type="GO" id="GO:0016773">
    <property type="term" value="F:phosphotransferase activity, alcohol group as acceptor"/>
    <property type="evidence" value="ECO:0007669"/>
    <property type="project" value="TreeGrafter"/>
</dbReference>
<evidence type="ECO:0000256" key="7">
    <source>
        <dbReference type="PIRSR" id="PIRSR624869-2"/>
    </source>
</evidence>
<feature type="binding site" evidence="7">
    <location>
        <position position="329"/>
    </location>
    <ligand>
        <name>ATP</name>
        <dbReference type="ChEBI" id="CHEBI:30616"/>
    </ligand>
</feature>
<dbReference type="RefSeq" id="XP_019619077.1">
    <property type="nucleotide sequence ID" value="XM_019763518.1"/>
</dbReference>
<protein>
    <submittedName>
        <fullName evidence="11">Glycosaminoglycan xylosylkinase-like</fullName>
    </submittedName>
</protein>
<feature type="domain" description="FAM20 C-terminal" evidence="9">
    <location>
        <begin position="223"/>
        <end position="433"/>
    </location>
</feature>
<evidence type="ECO:0000256" key="2">
    <source>
        <dbReference type="ARBA" id="ARBA00006557"/>
    </source>
</evidence>
<accession>A0A6P4YK52</accession>
<feature type="binding site" evidence="7">
    <location>
        <position position="344"/>
    </location>
    <ligand>
        <name>ATP</name>
        <dbReference type="ChEBI" id="CHEBI:30616"/>
    </ligand>
</feature>
<keyword evidence="7" id="KW-0547">Nucleotide-binding</keyword>
<dbReference type="GO" id="GO:0005524">
    <property type="term" value="F:ATP binding"/>
    <property type="evidence" value="ECO:0007669"/>
    <property type="project" value="UniProtKB-KW"/>
</dbReference>
<feature type="binding site" evidence="7">
    <location>
        <position position="157"/>
    </location>
    <ligand>
        <name>ATP</name>
        <dbReference type="ChEBI" id="CHEBI:30616"/>
    </ligand>
</feature>
<keyword evidence="7" id="KW-0067">ATP-binding</keyword>
<dbReference type="OrthoDB" id="8583677at2759"/>
<dbReference type="KEGG" id="bbel:109466001"/>
<keyword evidence="10" id="KW-1185">Reference proteome</keyword>
<dbReference type="PANTHER" id="PTHR12450:SF14">
    <property type="entry name" value="GLYCOSAMINOGLYCAN XYLOSYLKINASE"/>
    <property type="match status" value="1"/>
</dbReference>
<dbReference type="Proteomes" id="UP000515135">
    <property type="component" value="Unplaced"/>
</dbReference>
<evidence type="ECO:0000256" key="1">
    <source>
        <dbReference type="ARBA" id="ARBA00004555"/>
    </source>
</evidence>
<dbReference type="AlphaFoldDB" id="A0A6P4YK52"/>
<feature type="binding site" evidence="7">
    <location>
        <begin position="256"/>
        <end position="259"/>
    </location>
    <ligand>
        <name>ATP</name>
        <dbReference type="ChEBI" id="CHEBI:30616"/>
    </ligand>
</feature>
<gene>
    <name evidence="11" type="primary">LOC109466001</name>
</gene>
<evidence type="ECO:0000256" key="3">
    <source>
        <dbReference type="ARBA" id="ARBA00023034"/>
    </source>
</evidence>
<dbReference type="CDD" id="cd10470">
    <property type="entry name" value="FAM20B_C"/>
    <property type="match status" value="1"/>
</dbReference>
<evidence type="ECO:0000256" key="8">
    <source>
        <dbReference type="PIRSR" id="PIRSR624869-3"/>
    </source>
</evidence>
<feature type="binding site" evidence="8">
    <location>
        <position position="344"/>
    </location>
    <ligand>
        <name>Mn(2+)</name>
        <dbReference type="ChEBI" id="CHEBI:29035"/>
    </ligand>
</feature>